<feature type="chain" id="PRO_5046703353" evidence="2">
    <location>
        <begin position="29"/>
        <end position="1086"/>
    </location>
</feature>
<dbReference type="Pfam" id="PF00395">
    <property type="entry name" value="SLH"/>
    <property type="match status" value="3"/>
</dbReference>
<dbReference type="Gene3D" id="2.60.40.1080">
    <property type="match status" value="1"/>
</dbReference>
<feature type="compositionally biased region" description="Low complexity" evidence="1">
    <location>
        <begin position="391"/>
        <end position="413"/>
    </location>
</feature>
<evidence type="ECO:0000259" key="3">
    <source>
        <dbReference type="PROSITE" id="PS51272"/>
    </source>
</evidence>
<dbReference type="PANTHER" id="PTHR43308:SF5">
    <property type="entry name" value="S-LAYER PROTEIN _ PEPTIDOGLYCAN ENDO-BETA-N-ACETYLGLUCOSAMINIDASE"/>
    <property type="match status" value="1"/>
</dbReference>
<dbReference type="Pfam" id="PF02368">
    <property type="entry name" value="Big_2"/>
    <property type="match status" value="1"/>
</dbReference>
<evidence type="ECO:0000313" key="5">
    <source>
        <dbReference type="Proteomes" id="UP000609346"/>
    </source>
</evidence>
<reference evidence="4 5" key="1">
    <citation type="submission" date="2020-09" db="EMBL/GenBank/DDBJ databases">
        <title>Paenibacillus sp. strain PR3 16S rRNA gene Genome sequencing and assembly.</title>
        <authorList>
            <person name="Kim J."/>
        </authorList>
    </citation>
    <scope>NUCLEOTIDE SEQUENCE [LARGE SCALE GENOMIC DNA]</scope>
    <source>
        <strain evidence="4 5">PR3</strain>
    </source>
</reference>
<evidence type="ECO:0000256" key="1">
    <source>
        <dbReference type="SAM" id="MobiDB-lite"/>
    </source>
</evidence>
<dbReference type="InterPro" id="IPR008964">
    <property type="entry name" value="Invasin/intimin_cell_adhesion"/>
</dbReference>
<dbReference type="SMART" id="SM00635">
    <property type="entry name" value="BID_2"/>
    <property type="match status" value="1"/>
</dbReference>
<feature type="compositionally biased region" description="Polar residues" evidence="1">
    <location>
        <begin position="375"/>
        <end position="385"/>
    </location>
</feature>
<dbReference type="InterPro" id="IPR001119">
    <property type="entry name" value="SLH_dom"/>
</dbReference>
<dbReference type="RefSeq" id="WP_318152716.1">
    <property type="nucleotide sequence ID" value="NZ_JACXZA010000006.1"/>
</dbReference>
<dbReference type="PROSITE" id="PS51272">
    <property type="entry name" value="SLH"/>
    <property type="match status" value="3"/>
</dbReference>
<sequence length="1086" mass="116229">MKNSMRRSISLMVALLVMIMTVAAPVSAMKLQDSQSHWAQAAIDKWSGYGVVQGSGGNFRPNDQITRAEFATMVNNIMKYTDKGDNPFSDVKSEAWYADALIKLSTADVMNGVNGKALPNNEITRQEAAVMLFNAFHISAGSNSASFADSGDIAAWAKDAVASLAGQKVINGMPDGSFKPQAHLTRAEAVTIFNNLIQDLVNASGEHTGDVQGNVVVNAAGAELKDMKISGDLYITEGVGEGEVTLSNVQIEGSVFVEGGGEHSVIFNSVDVNGALVVNKYNGKVRILATGSTSVSVTRLESGALLVTKELTGGGFETVEIPADVAAGQEIVLDGTFNKVVNQSATAEITANGSIKELVTETDTNLKGNVKVEKVTNQNGSSASVNDKPVTNPTDSSNNTGGSTPSTGTPSTGGSNGGSTGGNGGNGDNGGNGGGTGGSTTVAVDGVSIQETNVKLSVGNTKQLTATVTPSNATNKDVTWSVLDNSDVVTVDQKGLVTAKKAGSATVKVVTVDGAKSAQTTITVSEEVFTDILDAIDAVYLSNNTDASNIVSNLNLVTSLSAFPDAVIAWSSDNESVVSNSGVVTRDNQNDRFVNLTVTVTGSVTATKTYELIVRRNGTDNVSTGNYVDSYFAEGYPQAYMKDGEIWVRYKLNAPAELYMVVNQMNGHWESDVKAVLEGHAGKGNDLIYVDKWPYFNVDSTKVNTVQEFNTGVRLESYQATARVEFVIKDASHDYVSSQVTSIVFDQEVVSSLDTYPPSLYQIYINKALDTMYLYYGEHLDSSSVPATTEFTLTHGQISKVELVNSTQQYGVIGAYLKLAVSGIKSDDLPTLGLTYSGTSVQDESDARNKATAFTNRQIDVVDESIQLAVISSDRQWMQIEIKPGLNPYDNDSNVLMDNARYTIRVNGQEYHPTNVNSGYSINRYYFYLSFDNPIPAGELSVSLNMQGVKGWTMDMYPDSLETSVVKQIEAPGTPTASYNHGSLRLQFAKGFEQGYQTSAAGLVVRVDGVEYALRGFIVRPDWNTPEENDYTINLLDQYAEHIINAIESGKVVEIKFVKTNGNNRAQLSESSGLLIPDFNYVTVTK</sequence>
<keyword evidence="5" id="KW-1185">Reference proteome</keyword>
<comment type="caution">
    <text evidence="4">The sequence shown here is derived from an EMBL/GenBank/DDBJ whole genome shotgun (WGS) entry which is preliminary data.</text>
</comment>
<dbReference type="Pfam" id="PF20578">
    <property type="entry name" value="aBig_2"/>
    <property type="match status" value="1"/>
</dbReference>
<evidence type="ECO:0000256" key="2">
    <source>
        <dbReference type="SAM" id="SignalP"/>
    </source>
</evidence>
<protein>
    <submittedName>
        <fullName evidence="4">S-layer homology domain-containing protein</fullName>
    </submittedName>
</protein>
<proteinExistence type="predicted"/>
<dbReference type="EMBL" id="JACXZA010000006">
    <property type="protein sequence ID" value="MBD3921678.1"/>
    <property type="molecule type" value="Genomic_DNA"/>
</dbReference>
<dbReference type="InterPro" id="IPR003343">
    <property type="entry name" value="Big_2"/>
</dbReference>
<dbReference type="InterPro" id="IPR051465">
    <property type="entry name" value="Cell_Envelope_Struct_Comp"/>
</dbReference>
<evidence type="ECO:0000313" key="4">
    <source>
        <dbReference type="EMBL" id="MBD3921678.1"/>
    </source>
</evidence>
<dbReference type="PANTHER" id="PTHR43308">
    <property type="entry name" value="OUTER MEMBRANE PROTEIN ALPHA-RELATED"/>
    <property type="match status" value="1"/>
</dbReference>
<keyword evidence="2" id="KW-0732">Signal</keyword>
<feature type="region of interest" description="Disordered" evidence="1">
    <location>
        <begin position="374"/>
        <end position="442"/>
    </location>
</feature>
<feature type="signal peptide" evidence="2">
    <location>
        <begin position="1"/>
        <end position="28"/>
    </location>
</feature>
<feature type="compositionally biased region" description="Gly residues" evidence="1">
    <location>
        <begin position="414"/>
        <end position="438"/>
    </location>
</feature>
<gene>
    <name evidence="4" type="ORF">H8B09_23125</name>
</gene>
<name>A0ABR8N0J7_9BACL</name>
<feature type="domain" description="SLH" evidence="3">
    <location>
        <begin position="26"/>
        <end position="88"/>
    </location>
</feature>
<dbReference type="Proteomes" id="UP000609346">
    <property type="component" value="Unassembled WGS sequence"/>
</dbReference>
<accession>A0ABR8N0J7</accession>
<organism evidence="4 5">
    <name type="scientific">Paenibacillus terricola</name>
    <dbReference type="NCBI Taxonomy" id="2763503"/>
    <lineage>
        <taxon>Bacteria</taxon>
        <taxon>Bacillati</taxon>
        <taxon>Bacillota</taxon>
        <taxon>Bacilli</taxon>
        <taxon>Bacillales</taxon>
        <taxon>Paenibacillaceae</taxon>
        <taxon>Paenibacillus</taxon>
    </lineage>
</organism>
<feature type="domain" description="SLH" evidence="3">
    <location>
        <begin position="89"/>
        <end position="143"/>
    </location>
</feature>
<feature type="domain" description="SLH" evidence="3">
    <location>
        <begin position="144"/>
        <end position="207"/>
    </location>
</feature>
<dbReference type="InterPro" id="IPR046780">
    <property type="entry name" value="aBig_2"/>
</dbReference>
<dbReference type="SUPFAM" id="SSF49373">
    <property type="entry name" value="Invasin/intimin cell-adhesion fragments"/>
    <property type="match status" value="1"/>
</dbReference>